<dbReference type="GO" id="GO:0008146">
    <property type="term" value="F:sulfotransferase activity"/>
    <property type="evidence" value="ECO:0007669"/>
    <property type="project" value="TreeGrafter"/>
</dbReference>
<dbReference type="GO" id="GO:0008641">
    <property type="term" value="F:ubiquitin-like modifier activating enzyme activity"/>
    <property type="evidence" value="ECO:0007669"/>
    <property type="project" value="InterPro"/>
</dbReference>
<dbReference type="InterPro" id="IPR001763">
    <property type="entry name" value="Rhodanese-like_dom"/>
</dbReference>
<keyword evidence="7" id="KW-1185">Reference proteome</keyword>
<evidence type="ECO:0000256" key="4">
    <source>
        <dbReference type="SAM" id="MobiDB-lite"/>
    </source>
</evidence>
<evidence type="ECO:0000313" key="6">
    <source>
        <dbReference type="EMBL" id="NYD71927.1"/>
    </source>
</evidence>
<dbReference type="SUPFAM" id="SSF69572">
    <property type="entry name" value="Activating enzymes of the ubiquitin-like proteins"/>
    <property type="match status" value="1"/>
</dbReference>
<dbReference type="InterPro" id="IPR035985">
    <property type="entry name" value="Ubiquitin-activating_enz"/>
</dbReference>
<feature type="region of interest" description="Disordered" evidence="4">
    <location>
        <begin position="254"/>
        <end position="290"/>
    </location>
</feature>
<evidence type="ECO:0000259" key="5">
    <source>
        <dbReference type="PROSITE" id="PS50206"/>
    </source>
</evidence>
<dbReference type="GO" id="GO:0005829">
    <property type="term" value="C:cytosol"/>
    <property type="evidence" value="ECO:0007669"/>
    <property type="project" value="TreeGrafter"/>
</dbReference>
<dbReference type="RefSeq" id="WP_179548769.1">
    <property type="nucleotide sequence ID" value="NZ_BSEW01000002.1"/>
</dbReference>
<gene>
    <name evidence="6" type="ORF">BJ984_003085</name>
</gene>
<evidence type="ECO:0000313" key="7">
    <source>
        <dbReference type="Proteomes" id="UP000549913"/>
    </source>
</evidence>
<dbReference type="Pfam" id="PF00899">
    <property type="entry name" value="ThiF"/>
    <property type="match status" value="1"/>
</dbReference>
<sequence length="416" mass="44317">MPLPALVSPGPELTRAELLRYSRQISLPHVGVDGQRRLKDAHVLVLGAGGLGSPVLQYLAAAGVGTIGIADHDTVEVSNLQRQTIHPDARVGERKVASAAATVHAQNPLIEVVEHDAEVTPATVLELVSEYDIVVDGTDNFEVQYVVDAACALVGKPLVWGSVLRFDGQVTVFWATAAEGLDRTLDDLYPEQPDADPGETCSVAGVLGPVCAAIGAVMATETLKLLGGYGEPLLGRLLVHDALDASWREVPFGKAANRDSPGARRTRGAANIGEPYSFTKQGSGSSGPATALFERQSTVTSETTPTPSITAPELKSLLEARTRGEADFVLVDVREMYENQLVAIEGAELVPLGQILSDQAREILPPQEKVILHCHHDARSQQAAALLRANGWEDVTFVQGGIDAWSREVDPSAPRY</sequence>
<dbReference type="Pfam" id="PF00581">
    <property type="entry name" value="Rhodanese"/>
    <property type="match status" value="1"/>
</dbReference>
<dbReference type="GO" id="GO:0004792">
    <property type="term" value="F:thiosulfate-cyanide sulfurtransferase activity"/>
    <property type="evidence" value="ECO:0007669"/>
    <property type="project" value="TreeGrafter"/>
</dbReference>
<dbReference type="PANTHER" id="PTHR10953">
    <property type="entry name" value="UBIQUITIN-ACTIVATING ENZYME E1"/>
    <property type="match status" value="1"/>
</dbReference>
<dbReference type="NCBIfam" id="NF004281">
    <property type="entry name" value="PRK05690.1"/>
    <property type="match status" value="1"/>
</dbReference>
<dbReference type="GO" id="GO:0005524">
    <property type="term" value="F:ATP binding"/>
    <property type="evidence" value="ECO:0007669"/>
    <property type="project" value="UniProtKB-KW"/>
</dbReference>
<feature type="domain" description="Rhodanese" evidence="5">
    <location>
        <begin position="324"/>
        <end position="414"/>
    </location>
</feature>
<dbReference type="InterPro" id="IPR000594">
    <property type="entry name" value="ThiF_NAD_FAD-bd"/>
</dbReference>
<keyword evidence="1 6" id="KW-0808">Transferase</keyword>
<evidence type="ECO:0000256" key="1">
    <source>
        <dbReference type="ARBA" id="ARBA00022679"/>
    </source>
</evidence>
<dbReference type="AlphaFoldDB" id="A0A852SSU5"/>
<dbReference type="InterPro" id="IPR045886">
    <property type="entry name" value="ThiF/MoeB/HesA"/>
</dbReference>
<reference evidence="6 7" key="1">
    <citation type="submission" date="2020-07" db="EMBL/GenBank/DDBJ databases">
        <title>Sequencing the genomes of 1000 actinobacteria strains.</title>
        <authorList>
            <person name="Klenk H.-P."/>
        </authorList>
    </citation>
    <scope>NUCLEOTIDE SEQUENCE [LARGE SCALE GENOMIC DNA]</scope>
    <source>
        <strain evidence="6 7">DSM 26474</strain>
    </source>
</reference>
<comment type="caution">
    <text evidence="6">The sequence shown here is derived from an EMBL/GenBank/DDBJ whole genome shotgun (WGS) entry which is preliminary data.</text>
</comment>
<dbReference type="PANTHER" id="PTHR10953:SF102">
    <property type="entry name" value="ADENYLYLTRANSFERASE AND SULFURTRANSFERASE MOCS3"/>
    <property type="match status" value="1"/>
</dbReference>
<dbReference type="CDD" id="cd00757">
    <property type="entry name" value="ThiF_MoeB_HesA_family"/>
    <property type="match status" value="1"/>
</dbReference>
<protein>
    <submittedName>
        <fullName evidence="6">Adenylyltransferase/sulfurtransferase</fullName>
    </submittedName>
</protein>
<dbReference type="GO" id="GO:0016779">
    <property type="term" value="F:nucleotidyltransferase activity"/>
    <property type="evidence" value="ECO:0007669"/>
    <property type="project" value="UniProtKB-KW"/>
</dbReference>
<organism evidence="6 7">
    <name type="scientific">Herbiconiux flava</name>
    <dbReference type="NCBI Taxonomy" id="881268"/>
    <lineage>
        <taxon>Bacteria</taxon>
        <taxon>Bacillati</taxon>
        <taxon>Actinomycetota</taxon>
        <taxon>Actinomycetes</taxon>
        <taxon>Micrococcales</taxon>
        <taxon>Microbacteriaceae</taxon>
        <taxon>Herbiconiux</taxon>
    </lineage>
</organism>
<accession>A0A852SSU5</accession>
<proteinExistence type="predicted"/>
<feature type="compositionally biased region" description="Polar residues" evidence="4">
    <location>
        <begin position="278"/>
        <end position="288"/>
    </location>
</feature>
<keyword evidence="3" id="KW-0067">ATP-binding</keyword>
<evidence type="ECO:0000256" key="3">
    <source>
        <dbReference type="ARBA" id="ARBA00022840"/>
    </source>
</evidence>
<dbReference type="Gene3D" id="3.40.250.10">
    <property type="entry name" value="Rhodanese-like domain"/>
    <property type="match status" value="1"/>
</dbReference>
<dbReference type="PROSITE" id="PS50206">
    <property type="entry name" value="RHODANESE_3"/>
    <property type="match status" value="1"/>
</dbReference>
<dbReference type="EMBL" id="JACCBM010000001">
    <property type="protein sequence ID" value="NYD71927.1"/>
    <property type="molecule type" value="Genomic_DNA"/>
</dbReference>
<dbReference type="SUPFAM" id="SSF52821">
    <property type="entry name" value="Rhodanese/Cell cycle control phosphatase"/>
    <property type="match status" value="1"/>
</dbReference>
<evidence type="ECO:0000256" key="2">
    <source>
        <dbReference type="ARBA" id="ARBA00022741"/>
    </source>
</evidence>
<dbReference type="InterPro" id="IPR036873">
    <property type="entry name" value="Rhodanese-like_dom_sf"/>
</dbReference>
<name>A0A852SSU5_9MICO</name>
<dbReference type="Proteomes" id="UP000549913">
    <property type="component" value="Unassembled WGS sequence"/>
</dbReference>
<dbReference type="Gene3D" id="3.40.50.720">
    <property type="entry name" value="NAD(P)-binding Rossmann-like Domain"/>
    <property type="match status" value="1"/>
</dbReference>
<keyword evidence="6" id="KW-0548">Nucleotidyltransferase</keyword>
<dbReference type="FunFam" id="3.40.50.720:FF:000033">
    <property type="entry name" value="Adenylyltransferase and sulfurtransferase MOCS3"/>
    <property type="match status" value="1"/>
</dbReference>
<dbReference type="SMART" id="SM00450">
    <property type="entry name" value="RHOD"/>
    <property type="match status" value="1"/>
</dbReference>
<keyword evidence="2" id="KW-0547">Nucleotide-binding</keyword>